<feature type="signal peptide" evidence="7">
    <location>
        <begin position="1"/>
        <end position="24"/>
    </location>
</feature>
<comment type="similarity">
    <text evidence="2">In the N-terminal section; belongs to the PMEI family.</text>
</comment>
<evidence type="ECO:0000256" key="5">
    <source>
        <dbReference type="ARBA" id="ARBA00023085"/>
    </source>
</evidence>
<dbReference type="SMART" id="SM00856">
    <property type="entry name" value="PMEI"/>
    <property type="match status" value="1"/>
</dbReference>
<dbReference type="EMBL" id="JANAVB010027200">
    <property type="protein sequence ID" value="KAJ6818385.1"/>
    <property type="molecule type" value="Genomic_DNA"/>
</dbReference>
<dbReference type="InterPro" id="IPR011050">
    <property type="entry name" value="Pectin_lyase_fold/virulence"/>
</dbReference>
<dbReference type="GO" id="GO:0030599">
    <property type="term" value="F:pectinesterase activity"/>
    <property type="evidence" value="ECO:0007669"/>
    <property type="project" value="UniProtKB-UniRule"/>
</dbReference>
<dbReference type="InterPro" id="IPR000070">
    <property type="entry name" value="Pectinesterase_cat"/>
</dbReference>
<feature type="active site" evidence="6">
    <location>
        <position position="382"/>
    </location>
</feature>
<comment type="caution">
    <text evidence="9">The sequence shown here is derived from an EMBL/GenBank/DDBJ whole genome shotgun (WGS) entry which is preliminary data.</text>
</comment>
<evidence type="ECO:0000313" key="10">
    <source>
        <dbReference type="Proteomes" id="UP001140949"/>
    </source>
</evidence>
<dbReference type="SUPFAM" id="SSF51126">
    <property type="entry name" value="Pectin lyase-like"/>
    <property type="match status" value="1"/>
</dbReference>
<feature type="domain" description="Pectinesterase inhibitor" evidence="8">
    <location>
        <begin position="28"/>
        <end position="185"/>
    </location>
</feature>
<evidence type="ECO:0000256" key="1">
    <source>
        <dbReference type="ARBA" id="ARBA00005184"/>
    </source>
</evidence>
<dbReference type="Gene3D" id="1.20.140.40">
    <property type="entry name" value="Invertase/pectin methylesterase inhibitor family protein"/>
    <property type="match status" value="1"/>
</dbReference>
<dbReference type="AlphaFoldDB" id="A0AAX6FQQ2"/>
<protein>
    <recommendedName>
        <fullName evidence="7">Pectinesterase</fullName>
        <ecNumber evidence="7">3.1.1.11</ecNumber>
    </recommendedName>
</protein>
<dbReference type="Pfam" id="PF01095">
    <property type="entry name" value="Pectinesterase"/>
    <property type="match status" value="1"/>
</dbReference>
<keyword evidence="4 7" id="KW-0378">Hydrolase</keyword>
<dbReference type="PANTHER" id="PTHR31707">
    <property type="entry name" value="PECTINESTERASE"/>
    <property type="match status" value="1"/>
</dbReference>
<dbReference type="InterPro" id="IPR033131">
    <property type="entry name" value="Pectinesterase_Asp_AS"/>
</dbReference>
<dbReference type="GO" id="GO:0045490">
    <property type="term" value="P:pectin catabolic process"/>
    <property type="evidence" value="ECO:0007669"/>
    <property type="project" value="UniProtKB-UniRule"/>
</dbReference>
<dbReference type="PROSITE" id="PS00503">
    <property type="entry name" value="PECTINESTERASE_2"/>
    <property type="match status" value="1"/>
</dbReference>
<dbReference type="InterPro" id="IPR035513">
    <property type="entry name" value="Invertase/methylesterase_inhib"/>
</dbReference>
<dbReference type="InterPro" id="IPR006501">
    <property type="entry name" value="Pectinesterase_inhib_dom"/>
</dbReference>
<dbReference type="Gene3D" id="2.160.20.10">
    <property type="entry name" value="Single-stranded right-handed beta-helix, Pectin lyase-like"/>
    <property type="match status" value="1"/>
</dbReference>
<dbReference type="FunFam" id="2.160.20.10:FF:000001">
    <property type="entry name" value="Pectinesterase"/>
    <property type="match status" value="1"/>
</dbReference>
<dbReference type="GO" id="GO:0004857">
    <property type="term" value="F:enzyme inhibitor activity"/>
    <property type="evidence" value="ECO:0007669"/>
    <property type="project" value="InterPro"/>
</dbReference>
<gene>
    <name evidence="9" type="ORF">M6B38_405630</name>
</gene>
<reference evidence="9" key="1">
    <citation type="journal article" date="2023" name="GigaByte">
        <title>Genome assembly of the bearded iris, Iris pallida Lam.</title>
        <authorList>
            <person name="Bruccoleri R.E."/>
            <person name="Oakeley E.J."/>
            <person name="Faust A.M.E."/>
            <person name="Altorfer M."/>
            <person name="Dessus-Babus S."/>
            <person name="Burckhardt D."/>
            <person name="Oertli M."/>
            <person name="Naumann U."/>
            <person name="Petersen F."/>
            <person name="Wong J."/>
        </authorList>
    </citation>
    <scope>NUCLEOTIDE SEQUENCE</scope>
    <source>
        <strain evidence="9">GSM-AAB239-AS_SAM_17_03QT</strain>
    </source>
</reference>
<evidence type="ECO:0000256" key="6">
    <source>
        <dbReference type="PROSITE-ProRule" id="PRU10040"/>
    </source>
</evidence>
<feature type="chain" id="PRO_5043113308" description="Pectinesterase" evidence="7">
    <location>
        <begin position="25"/>
        <end position="547"/>
    </location>
</feature>
<accession>A0AAX6FQQ2</accession>
<proteinExistence type="inferred from homology"/>
<keyword evidence="5 7" id="KW-0063">Aspartyl esterase</keyword>
<evidence type="ECO:0000256" key="3">
    <source>
        <dbReference type="ARBA" id="ARBA00007786"/>
    </source>
</evidence>
<dbReference type="InterPro" id="IPR012334">
    <property type="entry name" value="Pectin_lyas_fold"/>
</dbReference>
<comment type="catalytic activity">
    <reaction evidence="7">
        <text>[(1-&gt;4)-alpha-D-galacturonosyl methyl ester](n) + n H2O = [(1-&gt;4)-alpha-D-galacturonosyl](n) + n methanol + n H(+)</text>
        <dbReference type="Rhea" id="RHEA:22380"/>
        <dbReference type="Rhea" id="RHEA-COMP:14570"/>
        <dbReference type="Rhea" id="RHEA-COMP:14573"/>
        <dbReference type="ChEBI" id="CHEBI:15377"/>
        <dbReference type="ChEBI" id="CHEBI:15378"/>
        <dbReference type="ChEBI" id="CHEBI:17790"/>
        <dbReference type="ChEBI" id="CHEBI:140522"/>
        <dbReference type="ChEBI" id="CHEBI:140523"/>
        <dbReference type="EC" id="3.1.1.11"/>
    </reaction>
</comment>
<dbReference type="EC" id="3.1.1.11" evidence="7"/>
<comment type="pathway">
    <text evidence="1 7">Glycan metabolism; pectin degradation; 2-dehydro-3-deoxy-D-gluconate from pectin: step 1/5.</text>
</comment>
<dbReference type="NCBIfam" id="TIGR01614">
    <property type="entry name" value="PME_inhib"/>
    <property type="match status" value="1"/>
</dbReference>
<evidence type="ECO:0000259" key="8">
    <source>
        <dbReference type="SMART" id="SM00856"/>
    </source>
</evidence>
<sequence length="547" mass="59133">MAAIPISTLLLLLLLLFAIPTARSASPSPSAAIERSCDGTLYPDLCVSTLAAVPGLAAKSLPSIISSTLNRTQSSVHSSRATVRRLRRASRGLDPLQRLALADCLDLLDLTVAALGRAAGDLARVNASSGGASVDDLKTVLSAAMTNQYTCLDGFAFVNDSTSLRPLFENELFNISRLVSNSLAMAKKLPRKKRSRSHKEVLEGYGRIAKGFPRWISAADQELLVVNGTAVADLVVAKDGSGNFTTVTEAVGAAPNNSATRFVIYVKQGGYFENVEVASNKTNLMFIGDGIGKTVIKASRNVVDGWTTYRSATVAIVGNGFLARDITIENAAGPSKHQAVALRSNSDLSAFYRCSFVGYQDTLYAHSQRQFYRDCDVYGTVDFVFGNAAVVLQRCNLYARRPDAVQKNIFTAQGREDPNQTTGISMQQCKIAAAEDLLPVVSEFKSFLGRPWKKYSRTVVMQSKIEGLIDPAGWLEWDGDFALDTLYYGEYMNRGPGANTTNRVTWPGYRVINSTAEASNFTVSSFIQGDLWLVSSLVPFSVGLTVS</sequence>
<organism evidence="9 10">
    <name type="scientific">Iris pallida</name>
    <name type="common">Sweet iris</name>
    <dbReference type="NCBI Taxonomy" id="29817"/>
    <lineage>
        <taxon>Eukaryota</taxon>
        <taxon>Viridiplantae</taxon>
        <taxon>Streptophyta</taxon>
        <taxon>Embryophyta</taxon>
        <taxon>Tracheophyta</taxon>
        <taxon>Spermatophyta</taxon>
        <taxon>Magnoliopsida</taxon>
        <taxon>Liliopsida</taxon>
        <taxon>Asparagales</taxon>
        <taxon>Iridaceae</taxon>
        <taxon>Iridoideae</taxon>
        <taxon>Irideae</taxon>
        <taxon>Iris</taxon>
    </lineage>
</organism>
<dbReference type="Proteomes" id="UP001140949">
    <property type="component" value="Unassembled WGS sequence"/>
</dbReference>
<dbReference type="Pfam" id="PF04043">
    <property type="entry name" value="PMEI"/>
    <property type="match status" value="1"/>
</dbReference>
<evidence type="ECO:0000256" key="7">
    <source>
        <dbReference type="RuleBase" id="RU000589"/>
    </source>
</evidence>
<dbReference type="SUPFAM" id="SSF101148">
    <property type="entry name" value="Plant invertase/pectin methylesterase inhibitor"/>
    <property type="match status" value="1"/>
</dbReference>
<dbReference type="GO" id="GO:0042545">
    <property type="term" value="P:cell wall modification"/>
    <property type="evidence" value="ECO:0007669"/>
    <property type="project" value="UniProtKB-UniRule"/>
</dbReference>
<keyword evidence="7" id="KW-0732">Signal</keyword>
<evidence type="ECO:0000313" key="9">
    <source>
        <dbReference type="EMBL" id="KAJ6818385.1"/>
    </source>
</evidence>
<evidence type="ECO:0000256" key="2">
    <source>
        <dbReference type="ARBA" id="ARBA00006027"/>
    </source>
</evidence>
<comment type="similarity">
    <text evidence="3">In the C-terminal section; belongs to the pectinesterase family.</text>
</comment>
<name>A0AAX6FQQ2_IRIPA</name>
<dbReference type="CDD" id="cd15798">
    <property type="entry name" value="PMEI-like_3"/>
    <property type="match status" value="1"/>
</dbReference>
<evidence type="ECO:0000256" key="4">
    <source>
        <dbReference type="ARBA" id="ARBA00022801"/>
    </source>
</evidence>
<keyword evidence="10" id="KW-1185">Reference proteome</keyword>
<reference evidence="9" key="2">
    <citation type="submission" date="2023-04" db="EMBL/GenBank/DDBJ databases">
        <authorList>
            <person name="Bruccoleri R.E."/>
            <person name="Oakeley E.J."/>
            <person name="Faust A.-M."/>
            <person name="Dessus-Babus S."/>
            <person name="Altorfer M."/>
            <person name="Burckhardt D."/>
            <person name="Oertli M."/>
            <person name="Naumann U."/>
            <person name="Petersen F."/>
            <person name="Wong J."/>
        </authorList>
    </citation>
    <scope>NUCLEOTIDE SEQUENCE</scope>
    <source>
        <strain evidence="9">GSM-AAB239-AS_SAM_17_03QT</strain>
        <tissue evidence="9">Leaf</tissue>
    </source>
</reference>